<dbReference type="Proteomes" id="UP000673383">
    <property type="component" value="Unassembled WGS sequence"/>
</dbReference>
<sequence length="97" mass="11083">MIDVKALPVHPSHDDHRATWLFGGVMKMPRYIVRFMKTVSGDNGREAEICQRFIEVDAPNQCSAAELAKTKFCEAERLKDWSIHADRFCVLDAEFPS</sequence>
<gene>
    <name evidence="1" type="ORF">JOH49_005964</name>
</gene>
<dbReference type="AlphaFoldDB" id="A0A8I2C8A9"/>
<organism evidence="1 2">
    <name type="scientific">Bradyrhizobium elkanii</name>
    <dbReference type="NCBI Taxonomy" id="29448"/>
    <lineage>
        <taxon>Bacteria</taxon>
        <taxon>Pseudomonadati</taxon>
        <taxon>Pseudomonadota</taxon>
        <taxon>Alphaproteobacteria</taxon>
        <taxon>Hyphomicrobiales</taxon>
        <taxon>Nitrobacteraceae</taxon>
        <taxon>Bradyrhizobium</taxon>
    </lineage>
</organism>
<dbReference type="RefSeq" id="WP_370175999.1">
    <property type="nucleotide sequence ID" value="NZ_CP126026.1"/>
</dbReference>
<evidence type="ECO:0000313" key="2">
    <source>
        <dbReference type="Proteomes" id="UP000673383"/>
    </source>
</evidence>
<comment type="caution">
    <text evidence="1">The sequence shown here is derived from an EMBL/GenBank/DDBJ whole genome shotgun (WGS) entry which is preliminary data.</text>
</comment>
<proteinExistence type="predicted"/>
<reference evidence="1" key="1">
    <citation type="submission" date="2021-02" db="EMBL/GenBank/DDBJ databases">
        <title>Genomic Encyclopedia of Type Strains, Phase IV (KMG-V): Genome sequencing to study the core and pangenomes of soil and plant-associated prokaryotes.</title>
        <authorList>
            <person name="Whitman W."/>
        </authorList>
    </citation>
    <scope>NUCLEOTIDE SEQUENCE</scope>
    <source>
        <strain evidence="1">USDA 406</strain>
    </source>
</reference>
<evidence type="ECO:0000313" key="1">
    <source>
        <dbReference type="EMBL" id="MBP1296211.1"/>
    </source>
</evidence>
<name>A0A8I2C8A9_BRAEL</name>
<accession>A0A8I2C8A9</accession>
<dbReference type="EMBL" id="JAFICZ010000001">
    <property type="protein sequence ID" value="MBP1296211.1"/>
    <property type="molecule type" value="Genomic_DNA"/>
</dbReference>
<protein>
    <submittedName>
        <fullName evidence="1">Uncharacterized protein</fullName>
    </submittedName>
</protein>